<gene>
    <name evidence="2" type="ORF">PPACK8108_LOCUS23029</name>
</gene>
<dbReference type="Pfam" id="PF20515">
    <property type="entry name" value="2OG-FeII_Oxy_6"/>
    <property type="match status" value="1"/>
</dbReference>
<evidence type="ECO:0000259" key="1">
    <source>
        <dbReference type="Pfam" id="PF20515"/>
    </source>
</evidence>
<dbReference type="AlphaFoldDB" id="A0AAV0BN89"/>
<sequence>MTVLVDNKLEDPLIKSKKAVLNEDQFQWVVVTRGGDLWSEDYHGVSKWMIKKGNMWPIELQKAMTKSGSFAIYGLKQKIKSYHAEWKRCGPNLELINKVLSQSFKKIADGWFYSALEDFNKLNLSNFSATLLNSNPPEPFASCLTFTTDEFQNTPHRDCDFSKLAAGWLVQVNKLTGEINFEDDKQAVKAGEFYFPQQGMKVDFPNVSGICQII</sequence>
<reference evidence="2" key="1">
    <citation type="submission" date="2022-06" db="EMBL/GenBank/DDBJ databases">
        <authorList>
            <consortium name="SYNGENTA / RWTH Aachen University"/>
        </authorList>
    </citation>
    <scope>NUCLEOTIDE SEQUENCE</scope>
</reference>
<organism evidence="2 3">
    <name type="scientific">Phakopsora pachyrhizi</name>
    <name type="common">Asian soybean rust disease fungus</name>
    <dbReference type="NCBI Taxonomy" id="170000"/>
    <lineage>
        <taxon>Eukaryota</taxon>
        <taxon>Fungi</taxon>
        <taxon>Dikarya</taxon>
        <taxon>Basidiomycota</taxon>
        <taxon>Pucciniomycotina</taxon>
        <taxon>Pucciniomycetes</taxon>
        <taxon>Pucciniales</taxon>
        <taxon>Phakopsoraceae</taxon>
        <taxon>Phakopsora</taxon>
    </lineage>
</organism>
<protein>
    <recommendedName>
        <fullName evidence="1">Tet-like 2OG-Fe(II) oxygenase domain-containing protein</fullName>
    </recommendedName>
</protein>
<proteinExistence type="predicted"/>
<evidence type="ECO:0000313" key="2">
    <source>
        <dbReference type="EMBL" id="CAH7688116.1"/>
    </source>
</evidence>
<dbReference type="InterPro" id="IPR046798">
    <property type="entry name" value="2OG-FeII_Oxy_6"/>
</dbReference>
<comment type="caution">
    <text evidence="2">The sequence shown here is derived from an EMBL/GenBank/DDBJ whole genome shotgun (WGS) entry which is preliminary data.</text>
</comment>
<feature type="domain" description="Tet-like 2OG-Fe(II) oxygenase" evidence="1">
    <location>
        <begin position="48"/>
        <end position="214"/>
    </location>
</feature>
<dbReference type="Proteomes" id="UP001153365">
    <property type="component" value="Unassembled WGS sequence"/>
</dbReference>
<evidence type="ECO:0000313" key="3">
    <source>
        <dbReference type="Proteomes" id="UP001153365"/>
    </source>
</evidence>
<name>A0AAV0BN89_PHAPC</name>
<dbReference type="EMBL" id="CALTRL010005954">
    <property type="protein sequence ID" value="CAH7688116.1"/>
    <property type="molecule type" value="Genomic_DNA"/>
</dbReference>
<keyword evidence="3" id="KW-1185">Reference proteome</keyword>
<accession>A0AAV0BN89</accession>